<dbReference type="AlphaFoldDB" id="A0A6N7ENL1"/>
<keyword evidence="2 6" id="KW-0540">Nuclease</keyword>
<dbReference type="InterPro" id="IPR029060">
    <property type="entry name" value="PIN-like_dom_sf"/>
</dbReference>
<dbReference type="RefSeq" id="WP_152196518.1">
    <property type="nucleotide sequence ID" value="NZ_VUKD01000006.1"/>
</dbReference>
<keyword evidence="5 6" id="KW-0460">Magnesium</keyword>
<evidence type="ECO:0000256" key="3">
    <source>
        <dbReference type="ARBA" id="ARBA00022723"/>
    </source>
</evidence>
<dbReference type="HAMAP" id="MF_00265">
    <property type="entry name" value="VapC_Nob1"/>
    <property type="match status" value="1"/>
</dbReference>
<comment type="function">
    <text evidence="6">Toxic component of a toxin-antitoxin (TA) system. An RNase.</text>
</comment>
<proteinExistence type="inferred from homology"/>
<feature type="domain" description="PIN" evidence="7">
    <location>
        <begin position="6"/>
        <end position="123"/>
    </location>
</feature>
<comment type="similarity">
    <text evidence="6">Belongs to the PINc/VapC protein family.</text>
</comment>
<gene>
    <name evidence="6" type="primary">vapC</name>
    <name evidence="8" type="ORF">GB881_16830</name>
</gene>
<keyword evidence="1 6" id="KW-1277">Toxin-antitoxin system</keyword>
<name>A0A6N7ENL1_9MICO</name>
<dbReference type="GO" id="GO:0090729">
    <property type="term" value="F:toxin activity"/>
    <property type="evidence" value="ECO:0007669"/>
    <property type="project" value="UniProtKB-KW"/>
</dbReference>
<evidence type="ECO:0000256" key="2">
    <source>
        <dbReference type="ARBA" id="ARBA00022722"/>
    </source>
</evidence>
<accession>A0A6N7ENL1</accession>
<evidence type="ECO:0000256" key="6">
    <source>
        <dbReference type="HAMAP-Rule" id="MF_00265"/>
    </source>
</evidence>
<keyword evidence="4 6" id="KW-0378">Hydrolase</keyword>
<dbReference type="InterPro" id="IPR022907">
    <property type="entry name" value="VapC_family"/>
</dbReference>
<evidence type="ECO:0000256" key="4">
    <source>
        <dbReference type="ARBA" id="ARBA00022801"/>
    </source>
</evidence>
<evidence type="ECO:0000259" key="7">
    <source>
        <dbReference type="Pfam" id="PF01850"/>
    </source>
</evidence>
<dbReference type="Proteomes" id="UP000437709">
    <property type="component" value="Unassembled WGS sequence"/>
</dbReference>
<dbReference type="OrthoDB" id="25693at2"/>
<comment type="cofactor">
    <cofactor evidence="6">
        <name>Mg(2+)</name>
        <dbReference type="ChEBI" id="CHEBI:18420"/>
    </cofactor>
</comment>
<dbReference type="EC" id="3.1.-.-" evidence="6"/>
<dbReference type="EMBL" id="WHPC01000100">
    <property type="protein sequence ID" value="MPV38683.1"/>
    <property type="molecule type" value="Genomic_DNA"/>
</dbReference>
<protein>
    <recommendedName>
        <fullName evidence="6">Ribonuclease VapC</fullName>
        <shortName evidence="6">RNase VapC</shortName>
        <ecNumber evidence="6">3.1.-.-</ecNumber>
    </recommendedName>
    <alternativeName>
        <fullName evidence="6">Toxin VapC</fullName>
    </alternativeName>
</protein>
<dbReference type="SUPFAM" id="SSF88723">
    <property type="entry name" value="PIN domain-like"/>
    <property type="match status" value="1"/>
</dbReference>
<dbReference type="GO" id="GO:0016787">
    <property type="term" value="F:hydrolase activity"/>
    <property type="evidence" value="ECO:0007669"/>
    <property type="project" value="UniProtKB-KW"/>
</dbReference>
<dbReference type="InterPro" id="IPR002716">
    <property type="entry name" value="PIN_dom"/>
</dbReference>
<comment type="caution">
    <text evidence="8">The sequence shown here is derived from an EMBL/GenBank/DDBJ whole genome shotgun (WGS) entry which is preliminary data.</text>
</comment>
<organism evidence="8 9">
    <name type="scientific">Georgenia subflava</name>
    <dbReference type="NCBI Taxonomy" id="1622177"/>
    <lineage>
        <taxon>Bacteria</taxon>
        <taxon>Bacillati</taxon>
        <taxon>Actinomycetota</taxon>
        <taxon>Actinomycetes</taxon>
        <taxon>Micrococcales</taxon>
        <taxon>Bogoriellaceae</taxon>
        <taxon>Georgenia</taxon>
    </lineage>
</organism>
<evidence type="ECO:0000313" key="9">
    <source>
        <dbReference type="Proteomes" id="UP000437709"/>
    </source>
</evidence>
<keyword evidence="9" id="KW-1185">Reference proteome</keyword>
<keyword evidence="3 6" id="KW-0479">Metal-binding</keyword>
<evidence type="ECO:0000313" key="8">
    <source>
        <dbReference type="EMBL" id="MPV38683.1"/>
    </source>
</evidence>
<dbReference type="Pfam" id="PF01850">
    <property type="entry name" value="PIN"/>
    <property type="match status" value="1"/>
</dbReference>
<dbReference type="GO" id="GO:0004540">
    <property type="term" value="F:RNA nuclease activity"/>
    <property type="evidence" value="ECO:0007669"/>
    <property type="project" value="InterPro"/>
</dbReference>
<evidence type="ECO:0000256" key="1">
    <source>
        <dbReference type="ARBA" id="ARBA00022649"/>
    </source>
</evidence>
<feature type="binding site" evidence="6">
    <location>
        <position position="101"/>
    </location>
    <ligand>
        <name>Mg(2+)</name>
        <dbReference type="ChEBI" id="CHEBI:18420"/>
    </ligand>
</feature>
<dbReference type="Gene3D" id="3.40.50.1010">
    <property type="entry name" value="5'-nuclease"/>
    <property type="match status" value="1"/>
</dbReference>
<keyword evidence="6" id="KW-0800">Toxin</keyword>
<dbReference type="GO" id="GO:0000287">
    <property type="term" value="F:magnesium ion binding"/>
    <property type="evidence" value="ECO:0007669"/>
    <property type="project" value="UniProtKB-UniRule"/>
</dbReference>
<sequence length="136" mass="14717">MTAGITCDTSVLVPALISWHREHEAARHAIAGGVDVVPAHVVIESYSVLTRLPAPHRISPEDAANVLSRLAVRAVGVPDSTYRALVTELGRSRLTGGAAYDALVAVTARHHRLRLLTRDRRARGTYDSVGVEYTML</sequence>
<evidence type="ECO:0000256" key="5">
    <source>
        <dbReference type="ARBA" id="ARBA00022842"/>
    </source>
</evidence>
<reference evidence="8 9" key="1">
    <citation type="submission" date="2019-10" db="EMBL/GenBank/DDBJ databases">
        <title>Georgenia wutianyii sp. nov. and Georgenia yuyongxinii sp. nov. isolated from plateau pika (Ochotona curzoniae) in the Qinghai-Tibet plateau of China.</title>
        <authorList>
            <person name="Tian Z."/>
        </authorList>
    </citation>
    <scope>NUCLEOTIDE SEQUENCE [LARGE SCALE GENOMIC DNA]</scope>
    <source>
        <strain evidence="8 9">JCM 19765</strain>
    </source>
</reference>
<feature type="binding site" evidence="6">
    <location>
        <position position="8"/>
    </location>
    <ligand>
        <name>Mg(2+)</name>
        <dbReference type="ChEBI" id="CHEBI:18420"/>
    </ligand>
</feature>